<keyword evidence="6" id="KW-1185">Reference proteome</keyword>
<feature type="region of interest" description="Disordered" evidence="2">
    <location>
        <begin position="277"/>
        <end position="371"/>
    </location>
</feature>
<keyword evidence="3" id="KW-0472">Membrane</keyword>
<feature type="region of interest" description="Disordered" evidence="2">
    <location>
        <begin position="460"/>
        <end position="573"/>
    </location>
</feature>
<evidence type="ECO:0000259" key="4">
    <source>
        <dbReference type="PROSITE" id="PS50222"/>
    </source>
</evidence>
<organism evidence="5 6">
    <name type="scientific">Rubritalea halochordaticola</name>
    <dbReference type="NCBI Taxonomy" id="714537"/>
    <lineage>
        <taxon>Bacteria</taxon>
        <taxon>Pseudomonadati</taxon>
        <taxon>Verrucomicrobiota</taxon>
        <taxon>Verrucomicrobiia</taxon>
        <taxon>Verrucomicrobiales</taxon>
        <taxon>Rubritaleaceae</taxon>
        <taxon>Rubritalea</taxon>
    </lineage>
</organism>
<feature type="transmembrane region" description="Helical" evidence="3">
    <location>
        <begin position="51"/>
        <end position="69"/>
    </location>
</feature>
<dbReference type="PROSITE" id="PS50222">
    <property type="entry name" value="EF_HAND_2"/>
    <property type="match status" value="1"/>
</dbReference>
<keyword evidence="1" id="KW-0175">Coiled coil</keyword>
<feature type="compositionally biased region" description="Basic and acidic residues" evidence="2">
    <location>
        <begin position="277"/>
        <end position="309"/>
    </location>
</feature>
<feature type="compositionally biased region" description="Basic and acidic residues" evidence="2">
    <location>
        <begin position="481"/>
        <end position="500"/>
    </location>
</feature>
<protein>
    <recommendedName>
        <fullName evidence="4">EF-hand domain-containing protein</fullName>
    </recommendedName>
</protein>
<name>A0ABP9V457_9BACT</name>
<dbReference type="RefSeq" id="WP_346189391.1">
    <property type="nucleotide sequence ID" value="NZ_BAABRL010000010.1"/>
</dbReference>
<feature type="compositionally biased region" description="Low complexity" evidence="2">
    <location>
        <begin position="339"/>
        <end position="362"/>
    </location>
</feature>
<sequence length="573" mass="65131">MILTFIHKVRTRLNTGLALRCLLTSLLGAAAITIGIGLSYIFRGYAVPVQVYYALAPVTVLAAAVSWFIRRRNDRQAASFADHHFHLKDSLSTSLEFTGKEEDIYTLQRKQTETAIQPLSDREVPLFVSRKLLIGSLVALSGATALAFVPPSQEVLDRQEEERITRMRTDEIQREMEKTVEEMIQSLDEDEKEALKPEELRKWVKQLKETADKREALRNYARLEQKIQKSIDQLEQRKSEELLKNAGLKLEKASEMDTKEMGKKLKDKDYKKAAEELKKFKLSNKDQKDPKIDKDKPKSKELDTKDFKEARKKIDKQKLADRQKKLAKLRSLSKRLAEAARQQKGQAGNGNNAKEGNNANGKFAEGDPGAEMTDQELDELLEDLDMAAEELEEMLEQFELDLEKGENPDGEEMEELMGRIDRQLGQFQKRMMQMHGRRKARSRLQQLARALGLAQSYANGQCDQLNMRGQGGKKPGIGTDNRTRKEKDKLTDNGLYDKLKGQKGNGQSLSSIEEAESGSGTSGRTGEARQREFQQQMSSFVERDDIPDDMKAGVKEYFKNIHRNTADPNNSDK</sequence>
<feature type="coiled-coil region" evidence="1">
    <location>
        <begin position="173"/>
        <end position="251"/>
    </location>
</feature>
<dbReference type="InterPro" id="IPR002048">
    <property type="entry name" value="EF_hand_dom"/>
</dbReference>
<feature type="domain" description="EF-hand" evidence="4">
    <location>
        <begin position="175"/>
        <end position="210"/>
    </location>
</feature>
<feature type="compositionally biased region" description="Basic and acidic residues" evidence="2">
    <location>
        <begin position="541"/>
        <end position="559"/>
    </location>
</feature>
<evidence type="ECO:0000313" key="6">
    <source>
        <dbReference type="Proteomes" id="UP001424741"/>
    </source>
</evidence>
<dbReference type="Proteomes" id="UP001424741">
    <property type="component" value="Unassembled WGS sequence"/>
</dbReference>
<feature type="transmembrane region" description="Helical" evidence="3">
    <location>
        <begin position="132"/>
        <end position="149"/>
    </location>
</feature>
<feature type="transmembrane region" description="Helical" evidence="3">
    <location>
        <begin position="21"/>
        <end position="45"/>
    </location>
</feature>
<accession>A0ABP9V457</accession>
<reference evidence="5 6" key="1">
    <citation type="submission" date="2024-02" db="EMBL/GenBank/DDBJ databases">
        <title>Rubritalea halochordaticola NBRC 107102.</title>
        <authorList>
            <person name="Ichikawa N."/>
            <person name="Katano-Makiyama Y."/>
            <person name="Hidaka K."/>
        </authorList>
    </citation>
    <scope>NUCLEOTIDE SEQUENCE [LARGE SCALE GENOMIC DNA]</scope>
    <source>
        <strain evidence="5 6">NBRC 107102</strain>
    </source>
</reference>
<evidence type="ECO:0000256" key="2">
    <source>
        <dbReference type="SAM" id="MobiDB-lite"/>
    </source>
</evidence>
<dbReference type="EMBL" id="BAABRL010000010">
    <property type="protein sequence ID" value="GAA5496775.1"/>
    <property type="molecule type" value="Genomic_DNA"/>
</dbReference>
<evidence type="ECO:0000313" key="5">
    <source>
        <dbReference type="EMBL" id="GAA5496775.1"/>
    </source>
</evidence>
<keyword evidence="3" id="KW-0812">Transmembrane</keyword>
<gene>
    <name evidence="5" type="ORF">Rhal01_02960</name>
</gene>
<proteinExistence type="predicted"/>
<keyword evidence="3" id="KW-1133">Transmembrane helix</keyword>
<comment type="caution">
    <text evidence="5">The sequence shown here is derived from an EMBL/GenBank/DDBJ whole genome shotgun (WGS) entry which is preliminary data.</text>
</comment>
<evidence type="ECO:0000256" key="3">
    <source>
        <dbReference type="SAM" id="Phobius"/>
    </source>
</evidence>
<evidence type="ECO:0000256" key="1">
    <source>
        <dbReference type="SAM" id="Coils"/>
    </source>
</evidence>